<evidence type="ECO:0000256" key="3">
    <source>
        <dbReference type="ARBA" id="ARBA00023163"/>
    </source>
</evidence>
<dbReference type="AlphaFoldDB" id="A0A7W3P5M6"/>
<organism evidence="6 7">
    <name type="scientific">Microlunatus kandeliicorticis</name>
    <dbReference type="NCBI Taxonomy" id="1759536"/>
    <lineage>
        <taxon>Bacteria</taxon>
        <taxon>Bacillati</taxon>
        <taxon>Actinomycetota</taxon>
        <taxon>Actinomycetes</taxon>
        <taxon>Propionibacteriales</taxon>
        <taxon>Propionibacteriaceae</taxon>
        <taxon>Microlunatus</taxon>
    </lineage>
</organism>
<dbReference type="EMBL" id="JACGWT010000002">
    <property type="protein sequence ID" value="MBA8794083.1"/>
    <property type="molecule type" value="Genomic_DNA"/>
</dbReference>
<dbReference type="GO" id="GO:0006950">
    <property type="term" value="P:response to stress"/>
    <property type="evidence" value="ECO:0007669"/>
    <property type="project" value="TreeGrafter"/>
</dbReference>
<dbReference type="Pfam" id="PF12802">
    <property type="entry name" value="MarR_2"/>
    <property type="match status" value="1"/>
</dbReference>
<evidence type="ECO:0000313" key="7">
    <source>
        <dbReference type="Proteomes" id="UP000523079"/>
    </source>
</evidence>
<dbReference type="PROSITE" id="PS50995">
    <property type="entry name" value="HTH_MARR_2"/>
    <property type="match status" value="1"/>
</dbReference>
<dbReference type="InterPro" id="IPR036388">
    <property type="entry name" value="WH-like_DNA-bd_sf"/>
</dbReference>
<dbReference type="Gene3D" id="1.10.10.10">
    <property type="entry name" value="Winged helix-like DNA-binding domain superfamily/Winged helix DNA-binding domain"/>
    <property type="match status" value="1"/>
</dbReference>
<dbReference type="SUPFAM" id="SSF46785">
    <property type="entry name" value="Winged helix' DNA-binding domain"/>
    <property type="match status" value="1"/>
</dbReference>
<evidence type="ECO:0000256" key="1">
    <source>
        <dbReference type="ARBA" id="ARBA00023015"/>
    </source>
</evidence>
<dbReference type="InterPro" id="IPR036390">
    <property type="entry name" value="WH_DNA-bd_sf"/>
</dbReference>
<name>A0A7W3P5M6_9ACTN</name>
<accession>A0A7W3P5M6</accession>
<protein>
    <submittedName>
        <fullName evidence="6">DNA-binding MarR family transcriptional regulator</fullName>
    </submittedName>
</protein>
<reference evidence="6 7" key="1">
    <citation type="submission" date="2020-07" db="EMBL/GenBank/DDBJ databases">
        <title>Sequencing the genomes of 1000 actinobacteria strains.</title>
        <authorList>
            <person name="Klenk H.-P."/>
        </authorList>
    </citation>
    <scope>NUCLEOTIDE SEQUENCE [LARGE SCALE GENOMIC DNA]</scope>
    <source>
        <strain evidence="6 7">DSM 100723</strain>
    </source>
</reference>
<keyword evidence="7" id="KW-1185">Reference proteome</keyword>
<dbReference type="PRINTS" id="PR00598">
    <property type="entry name" value="HTHMARR"/>
</dbReference>
<evidence type="ECO:0000313" key="6">
    <source>
        <dbReference type="EMBL" id="MBA8794083.1"/>
    </source>
</evidence>
<keyword evidence="1" id="KW-0805">Transcription regulation</keyword>
<dbReference type="PROSITE" id="PS01117">
    <property type="entry name" value="HTH_MARR_1"/>
    <property type="match status" value="1"/>
</dbReference>
<gene>
    <name evidence="6" type="ORF">FHX74_001688</name>
</gene>
<evidence type="ECO:0000256" key="2">
    <source>
        <dbReference type="ARBA" id="ARBA00023125"/>
    </source>
</evidence>
<comment type="caution">
    <text evidence="6">The sequence shown here is derived from an EMBL/GenBank/DDBJ whole genome shotgun (WGS) entry which is preliminary data.</text>
</comment>
<dbReference type="SMART" id="SM00347">
    <property type="entry name" value="HTH_MARR"/>
    <property type="match status" value="1"/>
</dbReference>
<keyword evidence="3" id="KW-0804">Transcription</keyword>
<feature type="region of interest" description="Disordered" evidence="4">
    <location>
        <begin position="30"/>
        <end position="53"/>
    </location>
</feature>
<feature type="domain" description="HTH marR-type" evidence="5">
    <location>
        <begin position="58"/>
        <end position="192"/>
    </location>
</feature>
<dbReference type="InterPro" id="IPR039422">
    <property type="entry name" value="MarR/SlyA-like"/>
</dbReference>
<dbReference type="Proteomes" id="UP000523079">
    <property type="component" value="Unassembled WGS sequence"/>
</dbReference>
<evidence type="ECO:0000259" key="5">
    <source>
        <dbReference type="PROSITE" id="PS50995"/>
    </source>
</evidence>
<dbReference type="PANTHER" id="PTHR33164">
    <property type="entry name" value="TRANSCRIPTIONAL REGULATOR, MARR FAMILY"/>
    <property type="match status" value="1"/>
</dbReference>
<keyword evidence="2 6" id="KW-0238">DNA-binding</keyword>
<dbReference type="InterPro" id="IPR000835">
    <property type="entry name" value="HTH_MarR-typ"/>
</dbReference>
<dbReference type="InterPro" id="IPR023187">
    <property type="entry name" value="Tscrpt_reg_MarR-type_CS"/>
</dbReference>
<evidence type="ECO:0000256" key="4">
    <source>
        <dbReference type="SAM" id="MobiDB-lite"/>
    </source>
</evidence>
<proteinExistence type="predicted"/>
<dbReference type="GO" id="GO:0003677">
    <property type="term" value="F:DNA binding"/>
    <property type="evidence" value="ECO:0007669"/>
    <property type="project" value="UniProtKB-KW"/>
</dbReference>
<dbReference type="PANTHER" id="PTHR33164:SF94">
    <property type="entry name" value="TRANSCRIPTIONAL REGULATORY PROTEIN-RELATED"/>
    <property type="match status" value="1"/>
</dbReference>
<dbReference type="GO" id="GO:0003700">
    <property type="term" value="F:DNA-binding transcription factor activity"/>
    <property type="evidence" value="ECO:0007669"/>
    <property type="project" value="InterPro"/>
</dbReference>
<sequence>MMTTIAGVHATPTAGFIPDTAGVKQTGVMDQRTGEKNLTKTPRLPATASRPTEDVDLESATLDALMRASRVVTAIVARSMARNDNRITMPQLRVLVMVASGPDVTTTAVASELRIHLSSASRLCDRLVAAGWLTRRESPTDRRSSLLVLTRRGRSLLSAIMAERRRAFAQIVADLPATQQRTLTRSLERFADAAGEPRTGSLSG</sequence>